<dbReference type="AlphaFoldDB" id="X1EVZ1"/>
<accession>X1EVZ1</accession>
<protein>
    <submittedName>
        <fullName evidence="1">Uncharacterized protein</fullName>
    </submittedName>
</protein>
<name>X1EVZ1_9ZZZZ</name>
<organism evidence="1">
    <name type="scientific">marine sediment metagenome</name>
    <dbReference type="NCBI Taxonomy" id="412755"/>
    <lineage>
        <taxon>unclassified sequences</taxon>
        <taxon>metagenomes</taxon>
        <taxon>ecological metagenomes</taxon>
    </lineage>
</organism>
<proteinExistence type="predicted"/>
<sequence>MIKNLAFGWTIYISYFTIDPKTGKRRSKLKTTRKQLSSKVACENFLRSYDIMEREIFGYTILDGFMGLDNYIPS</sequence>
<gene>
    <name evidence="1" type="ORF">S03H2_22425</name>
</gene>
<reference evidence="1" key="1">
    <citation type="journal article" date="2014" name="Front. Microbiol.">
        <title>High frequency of phylogenetically diverse reductive dehalogenase-homologous genes in deep subseafloor sedimentary metagenomes.</title>
        <authorList>
            <person name="Kawai M."/>
            <person name="Futagami T."/>
            <person name="Toyoda A."/>
            <person name="Takaki Y."/>
            <person name="Nishi S."/>
            <person name="Hori S."/>
            <person name="Arai W."/>
            <person name="Tsubouchi T."/>
            <person name="Morono Y."/>
            <person name="Uchiyama I."/>
            <person name="Ito T."/>
            <person name="Fujiyama A."/>
            <person name="Inagaki F."/>
            <person name="Takami H."/>
        </authorList>
    </citation>
    <scope>NUCLEOTIDE SEQUENCE</scope>
    <source>
        <strain evidence="1">Expedition CK06-06</strain>
    </source>
</reference>
<comment type="caution">
    <text evidence="1">The sequence shown here is derived from an EMBL/GenBank/DDBJ whole genome shotgun (WGS) entry which is preliminary data.</text>
</comment>
<evidence type="ECO:0000313" key="1">
    <source>
        <dbReference type="EMBL" id="GAH36747.1"/>
    </source>
</evidence>
<dbReference type="EMBL" id="BARU01012075">
    <property type="protein sequence ID" value="GAH36747.1"/>
    <property type="molecule type" value="Genomic_DNA"/>
</dbReference>